<keyword evidence="1" id="KW-0812">Transmembrane</keyword>
<comment type="caution">
    <text evidence="2">The sequence shown here is derived from an EMBL/GenBank/DDBJ whole genome shotgun (WGS) entry which is preliminary data.</text>
</comment>
<dbReference type="RefSeq" id="WP_232595507.1">
    <property type="nucleotide sequence ID" value="NZ_BSPD01000011.1"/>
</dbReference>
<proteinExistence type="predicted"/>
<evidence type="ECO:0000313" key="3">
    <source>
        <dbReference type="Proteomes" id="UP001156870"/>
    </source>
</evidence>
<accession>A0AA37T423</accession>
<dbReference type="Proteomes" id="UP001156870">
    <property type="component" value="Unassembled WGS sequence"/>
</dbReference>
<evidence type="ECO:0000313" key="2">
    <source>
        <dbReference type="EMBL" id="GLS24598.1"/>
    </source>
</evidence>
<gene>
    <name evidence="2" type="ORF">GCM10007877_03120</name>
</gene>
<reference evidence="2 3" key="1">
    <citation type="journal article" date="2014" name="Int. J. Syst. Evol. Microbiol.">
        <title>Complete genome sequence of Corynebacterium casei LMG S-19264T (=DSM 44701T), isolated from a smear-ripened cheese.</title>
        <authorList>
            <consortium name="US DOE Joint Genome Institute (JGI-PGF)"/>
            <person name="Walter F."/>
            <person name="Albersmeier A."/>
            <person name="Kalinowski J."/>
            <person name="Ruckert C."/>
        </authorList>
    </citation>
    <scope>NUCLEOTIDE SEQUENCE [LARGE SCALE GENOMIC DNA]</scope>
    <source>
        <strain evidence="2 3">NBRC 110095</strain>
    </source>
</reference>
<protein>
    <submittedName>
        <fullName evidence="2">Uncharacterized protein</fullName>
    </submittedName>
</protein>
<evidence type="ECO:0000256" key="1">
    <source>
        <dbReference type="SAM" id="Phobius"/>
    </source>
</evidence>
<keyword evidence="1" id="KW-1133">Transmembrane helix</keyword>
<feature type="transmembrane region" description="Helical" evidence="1">
    <location>
        <begin position="39"/>
        <end position="57"/>
    </location>
</feature>
<keyword evidence="1" id="KW-0472">Membrane</keyword>
<dbReference type="AlphaFoldDB" id="A0AA37T423"/>
<sequence>MTLLMILGVLAIALLVIVPLLEKFGKEYSPEEVKKISRWIIPLLALLMVLQIIRYFLF</sequence>
<name>A0AA37T423_9GAMM</name>
<keyword evidence="3" id="KW-1185">Reference proteome</keyword>
<dbReference type="EMBL" id="BSPD01000011">
    <property type="protein sequence ID" value="GLS24598.1"/>
    <property type="molecule type" value="Genomic_DNA"/>
</dbReference>
<organism evidence="2 3">
    <name type="scientific">Marinibactrum halimedae</name>
    <dbReference type="NCBI Taxonomy" id="1444977"/>
    <lineage>
        <taxon>Bacteria</taxon>
        <taxon>Pseudomonadati</taxon>
        <taxon>Pseudomonadota</taxon>
        <taxon>Gammaproteobacteria</taxon>
        <taxon>Cellvibrionales</taxon>
        <taxon>Cellvibrionaceae</taxon>
        <taxon>Marinibactrum</taxon>
    </lineage>
</organism>